<dbReference type="InterPro" id="IPR001455">
    <property type="entry name" value="TusA-like"/>
</dbReference>
<dbReference type="PANTHER" id="PTHR33279:SF18">
    <property type="entry name" value="SULFUR CARRIER PROTEIN MJ0990-RELATED"/>
    <property type="match status" value="1"/>
</dbReference>
<evidence type="ECO:0000259" key="1">
    <source>
        <dbReference type="PROSITE" id="PS01148"/>
    </source>
</evidence>
<gene>
    <name evidence="2" type="ORF">MHHB_P0544</name>
</gene>
<accession>A0A401HPW8</accession>
<dbReference type="PROSITE" id="PS01148">
    <property type="entry name" value="UPF0033"/>
    <property type="match status" value="1"/>
</dbReference>
<dbReference type="OrthoDB" id="45650at2157"/>
<comment type="caution">
    <text evidence="2">The sequence shown here is derived from an EMBL/GenBank/DDBJ whole genome shotgun (WGS) entry which is preliminary data.</text>
</comment>
<dbReference type="Pfam" id="PF01206">
    <property type="entry name" value="TusA"/>
    <property type="match status" value="1"/>
</dbReference>
<dbReference type="Gene3D" id="3.40.1260.10">
    <property type="entry name" value="DsrEFH-like"/>
    <property type="match status" value="1"/>
</dbReference>
<dbReference type="CDD" id="cd00291">
    <property type="entry name" value="SirA_YedF_YeeD"/>
    <property type="match status" value="1"/>
</dbReference>
<dbReference type="AlphaFoldDB" id="A0A401HPW8"/>
<feature type="domain" description="UPF0033" evidence="1">
    <location>
        <begin position="73"/>
        <end position="97"/>
    </location>
</feature>
<organism evidence="2 3">
    <name type="scientific">Methanofervidicoccus abyssi</name>
    <dbReference type="NCBI Taxonomy" id="2082189"/>
    <lineage>
        <taxon>Archaea</taxon>
        <taxon>Methanobacteriati</taxon>
        <taxon>Methanobacteriota</taxon>
        <taxon>Methanomada group</taxon>
        <taxon>Methanococci</taxon>
        <taxon>Methanococcales</taxon>
        <taxon>Methanofervidicoccus</taxon>
    </lineage>
</organism>
<proteinExistence type="predicted"/>
<protein>
    <recommendedName>
        <fullName evidence="1">UPF0033 domain-containing protein</fullName>
    </recommendedName>
</protein>
<keyword evidence="3" id="KW-1185">Reference proteome</keyword>
<reference evidence="2 3" key="1">
    <citation type="journal article" date="2019" name="Int. J. Syst. Evol. Microbiol.">
        <title>Methanofervidicoccus abyssi gen. nov., sp. nov., a hydrogenotrophic methanogen, isolated from a hydrothermal vent chimney in the Mid-Cayman Spreading Center, the Caribbean Sea.</title>
        <authorList>
            <person name="Sakai S."/>
            <person name="Takaki Y."/>
            <person name="Miyazaki M."/>
            <person name="Ogawara M."/>
            <person name="Yanagawa K."/>
            <person name="Miyazaki J."/>
            <person name="Takai K."/>
        </authorList>
    </citation>
    <scope>NUCLEOTIDE SEQUENCE [LARGE SCALE GENOMIC DNA]</scope>
    <source>
        <strain evidence="2 3">HHB</strain>
    </source>
</reference>
<dbReference type="Proteomes" id="UP000290527">
    <property type="component" value="Unassembled WGS sequence"/>
</dbReference>
<dbReference type="Pfam" id="PF02635">
    <property type="entry name" value="DsrE"/>
    <property type="match status" value="1"/>
</dbReference>
<dbReference type="InterPro" id="IPR036868">
    <property type="entry name" value="TusA-like_sf"/>
</dbReference>
<dbReference type="SUPFAM" id="SSF64307">
    <property type="entry name" value="SirA-like"/>
    <property type="match status" value="1"/>
</dbReference>
<dbReference type="EMBL" id="BFAX01000003">
    <property type="protein sequence ID" value="GBF36314.1"/>
    <property type="molecule type" value="Genomic_DNA"/>
</dbReference>
<dbReference type="InterPro" id="IPR003787">
    <property type="entry name" value="Sulphur_relay_DsrE/F-like"/>
</dbReference>
<dbReference type="RefSeq" id="WP_131007104.1">
    <property type="nucleotide sequence ID" value="NZ_BFAX01000003.1"/>
</dbReference>
<dbReference type="PANTHER" id="PTHR33279">
    <property type="entry name" value="SULFUR CARRIER PROTEIN YEDF-RELATED"/>
    <property type="match status" value="1"/>
</dbReference>
<evidence type="ECO:0000313" key="2">
    <source>
        <dbReference type="EMBL" id="GBF36314.1"/>
    </source>
</evidence>
<evidence type="ECO:0000313" key="3">
    <source>
        <dbReference type="Proteomes" id="UP000290527"/>
    </source>
</evidence>
<dbReference type="InterPro" id="IPR027396">
    <property type="entry name" value="DsrEFH-like"/>
</dbReference>
<sequence>MIREISVKGLRSPEILVASVLNKMKKGLLIVETEGEYQIKAIKDLADKMNYKIEVDNNVVKIHVGDIEASQSINVVGATCPGPIMMVSDVLEKIDVGEILEIIAGKNALTDLTEGLKGIGHEILSVEELEDGNYRILVKKGKKKEEELKSVNIDEIFIINTTGTGNAERAYSTFMMADIALRMKLKPTIFLMLDGVSLAQKGECDKVKHPAFPKLSDLVKEVVKKGVKIYVCELSAQFRGISRENLEEGFEIAGAPTFFNYLSKPNVRPVWL</sequence>
<dbReference type="SUPFAM" id="SSF75169">
    <property type="entry name" value="DsrEFH-like"/>
    <property type="match status" value="1"/>
</dbReference>
<name>A0A401HPW8_9EURY</name>
<dbReference type="Gene3D" id="3.30.110.40">
    <property type="entry name" value="TusA-like domain"/>
    <property type="match status" value="1"/>
</dbReference>